<evidence type="ECO:0000256" key="1">
    <source>
        <dbReference type="ARBA" id="ARBA00023015"/>
    </source>
</evidence>
<dbReference type="InterPro" id="IPR009057">
    <property type="entry name" value="Homeodomain-like_sf"/>
</dbReference>
<dbReference type="EMBL" id="CP002542">
    <property type="protein sequence ID" value="AEA45773.1"/>
    <property type="molecule type" value="Genomic_DNA"/>
</dbReference>
<dbReference type="PRINTS" id="PR00032">
    <property type="entry name" value="HTHARAC"/>
</dbReference>
<evidence type="ECO:0000256" key="3">
    <source>
        <dbReference type="ARBA" id="ARBA00023163"/>
    </source>
</evidence>
<evidence type="ECO:0000259" key="4">
    <source>
        <dbReference type="PROSITE" id="PS01124"/>
    </source>
</evidence>
<dbReference type="eggNOG" id="COG2207">
    <property type="taxonomic scope" value="Bacteria"/>
</dbReference>
<keyword evidence="2" id="KW-0238">DNA-binding</keyword>
<dbReference type="SUPFAM" id="SSF51215">
    <property type="entry name" value="Regulatory protein AraC"/>
    <property type="match status" value="1"/>
</dbReference>
<dbReference type="SUPFAM" id="SSF46689">
    <property type="entry name" value="Homeodomain-like"/>
    <property type="match status" value="1"/>
</dbReference>
<evidence type="ECO:0000313" key="5">
    <source>
        <dbReference type="EMBL" id="AEA45773.1"/>
    </source>
</evidence>
<gene>
    <name evidence="5" type="ordered locus">Fluta_3807</name>
</gene>
<reference evidence="5 6" key="1">
    <citation type="journal article" date="2011" name="Stand. Genomic Sci.">
        <title>Complete genome sequence of the gliding freshwater bacterium Fluviicola taffensis type strain (RW262).</title>
        <authorList>
            <person name="Woyke T."/>
            <person name="Chertkov O."/>
            <person name="Lapidus A."/>
            <person name="Nolan M."/>
            <person name="Lucas S."/>
            <person name="Del Rio T.G."/>
            <person name="Tice H."/>
            <person name="Cheng J.F."/>
            <person name="Tapia R."/>
            <person name="Han C."/>
            <person name="Goodwin L."/>
            <person name="Pitluck S."/>
            <person name="Liolios K."/>
            <person name="Pagani I."/>
            <person name="Ivanova N."/>
            <person name="Huntemann M."/>
            <person name="Mavromatis K."/>
            <person name="Mikhailova N."/>
            <person name="Pati A."/>
            <person name="Chen A."/>
            <person name="Palaniappan K."/>
            <person name="Land M."/>
            <person name="Hauser L."/>
            <person name="Brambilla E.M."/>
            <person name="Rohde M."/>
            <person name="Mwirichia R."/>
            <person name="Sikorski J."/>
            <person name="Tindall B.J."/>
            <person name="Goker M."/>
            <person name="Bristow J."/>
            <person name="Eisen J.A."/>
            <person name="Markowitz V."/>
            <person name="Hugenholtz P."/>
            <person name="Klenk H.P."/>
            <person name="Kyrpides N.C."/>
        </authorList>
    </citation>
    <scope>NUCLEOTIDE SEQUENCE [LARGE SCALE GENOMIC DNA]</scope>
    <source>
        <strain evidence="6">DSM 16823 / RW262 / RW262</strain>
    </source>
</reference>
<dbReference type="GO" id="GO:0043565">
    <property type="term" value="F:sequence-specific DNA binding"/>
    <property type="evidence" value="ECO:0007669"/>
    <property type="project" value="InterPro"/>
</dbReference>
<dbReference type="InterPro" id="IPR020449">
    <property type="entry name" value="Tscrpt_reg_AraC-type_HTH"/>
</dbReference>
<name>F2IGA7_FLUTR</name>
<evidence type="ECO:0000256" key="2">
    <source>
        <dbReference type="ARBA" id="ARBA00023125"/>
    </source>
</evidence>
<reference evidence="6" key="2">
    <citation type="submission" date="2011-02" db="EMBL/GenBank/DDBJ databases">
        <title>The complete genome of Fluviicola taffensis DSM 16823.</title>
        <authorList>
            <consortium name="US DOE Joint Genome Institute (JGI-PGF)"/>
            <person name="Lucas S."/>
            <person name="Copeland A."/>
            <person name="Lapidus A."/>
            <person name="Bruce D."/>
            <person name="Goodwin L."/>
            <person name="Pitluck S."/>
            <person name="Kyrpides N."/>
            <person name="Mavromatis K."/>
            <person name="Ivanova N."/>
            <person name="Mikhailova N."/>
            <person name="Pagani I."/>
            <person name="Chertkov O."/>
            <person name="Detter J.C."/>
            <person name="Han C."/>
            <person name="Tapia R."/>
            <person name="Land M."/>
            <person name="Hauser L."/>
            <person name="Markowitz V."/>
            <person name="Cheng J.-F."/>
            <person name="Hugenholtz P."/>
            <person name="Woyke T."/>
            <person name="Wu D."/>
            <person name="Tindall B."/>
            <person name="Pomrenke H.G."/>
            <person name="Brambilla E."/>
            <person name="Klenk H.-P."/>
            <person name="Eisen J.A."/>
        </authorList>
    </citation>
    <scope>NUCLEOTIDE SEQUENCE [LARGE SCALE GENOMIC DNA]</scope>
    <source>
        <strain evidence="6">DSM 16823 / RW262 / RW262</strain>
    </source>
</reference>
<dbReference type="RefSeq" id="WP_013688531.1">
    <property type="nucleotide sequence ID" value="NC_015321.1"/>
</dbReference>
<keyword evidence="1" id="KW-0805">Transcription regulation</keyword>
<dbReference type="InterPro" id="IPR003313">
    <property type="entry name" value="AraC-bd"/>
</dbReference>
<dbReference type="SMART" id="SM00342">
    <property type="entry name" value="HTH_ARAC"/>
    <property type="match status" value="1"/>
</dbReference>
<dbReference type="Gene3D" id="1.10.10.60">
    <property type="entry name" value="Homeodomain-like"/>
    <property type="match status" value="1"/>
</dbReference>
<dbReference type="HOGENOM" id="CLU_000445_88_2_10"/>
<dbReference type="PANTHER" id="PTHR43280">
    <property type="entry name" value="ARAC-FAMILY TRANSCRIPTIONAL REGULATOR"/>
    <property type="match status" value="1"/>
</dbReference>
<dbReference type="AlphaFoldDB" id="F2IGA7"/>
<dbReference type="GO" id="GO:0003700">
    <property type="term" value="F:DNA-binding transcription factor activity"/>
    <property type="evidence" value="ECO:0007669"/>
    <property type="project" value="InterPro"/>
</dbReference>
<dbReference type="STRING" id="755732.Fluta_3807"/>
<organism evidence="5 6">
    <name type="scientific">Fluviicola taffensis (strain DSM 16823 / NCIMB 13979 / RW262)</name>
    <dbReference type="NCBI Taxonomy" id="755732"/>
    <lineage>
        <taxon>Bacteria</taxon>
        <taxon>Pseudomonadati</taxon>
        <taxon>Bacteroidota</taxon>
        <taxon>Flavobacteriia</taxon>
        <taxon>Flavobacteriales</taxon>
        <taxon>Crocinitomicaceae</taxon>
        <taxon>Fluviicola</taxon>
    </lineage>
</organism>
<dbReference type="InterPro" id="IPR037923">
    <property type="entry name" value="HTH-like"/>
</dbReference>
<dbReference type="KEGG" id="fte:Fluta_3807"/>
<proteinExistence type="predicted"/>
<accession>F2IGA7</accession>
<protein>
    <submittedName>
        <fullName evidence="5">Transcriptional regulator, AraC family</fullName>
    </submittedName>
</protein>
<dbReference type="Pfam" id="PF02311">
    <property type="entry name" value="AraC_binding"/>
    <property type="match status" value="1"/>
</dbReference>
<dbReference type="PANTHER" id="PTHR43280:SF32">
    <property type="entry name" value="TRANSCRIPTIONAL REGULATORY PROTEIN"/>
    <property type="match status" value="1"/>
</dbReference>
<dbReference type="PROSITE" id="PS01124">
    <property type="entry name" value="HTH_ARAC_FAMILY_2"/>
    <property type="match status" value="1"/>
</dbReference>
<sequence length="286" mass="33258">MGKEHIHLVQLPEKTRGIEIFRMTDEMIPLLQREIASSPHRHDHYTCFFVEYGTIVHTIDFQEVIVEGPSLLISYPGQMHQVKKVNVFDGWILAFDPKFIHQNVSASIEESFSDIILIPFTKEQQTWFSSLFELIKSEVTQGDSSISNPIIGHLINGFFSKTASLFQLQETERILDYSSRSIEIVKTFRKLVREQFVQMKKPSEYAVIMNISVSYLNDTVKSISGFTATHFIQQEIFRESQRLLCYTNKSIKEIAFQLGYEDYKYFIRLFSKSVGISPSNFRKQNQ</sequence>
<feature type="domain" description="HTH araC/xylS-type" evidence="4">
    <location>
        <begin position="186"/>
        <end position="284"/>
    </location>
</feature>
<dbReference type="OrthoDB" id="1096411at2"/>
<dbReference type="Pfam" id="PF12833">
    <property type="entry name" value="HTH_18"/>
    <property type="match status" value="1"/>
</dbReference>
<dbReference type="InterPro" id="IPR018060">
    <property type="entry name" value="HTH_AraC"/>
</dbReference>
<keyword evidence="3" id="KW-0804">Transcription</keyword>
<dbReference type="Proteomes" id="UP000007463">
    <property type="component" value="Chromosome"/>
</dbReference>
<keyword evidence="6" id="KW-1185">Reference proteome</keyword>
<evidence type="ECO:0000313" key="6">
    <source>
        <dbReference type="Proteomes" id="UP000007463"/>
    </source>
</evidence>